<dbReference type="SMART" id="SM00671">
    <property type="entry name" value="SEL1"/>
    <property type="match status" value="4"/>
</dbReference>
<dbReference type="AlphaFoldDB" id="F5RCZ4"/>
<evidence type="ECO:0000313" key="3">
    <source>
        <dbReference type="EMBL" id="EGK71645.1"/>
    </source>
</evidence>
<name>F5RCZ4_METUF</name>
<dbReference type="InterPro" id="IPR051726">
    <property type="entry name" value="Chitin_Synth_Reg"/>
</dbReference>
<sequence length="295" mass="32102">MNARLRLLCAVLLSASAAANASDTWRTAHLRGECDAALTEARAAADKGEPEAMLQMSDWHFFGTCLGKDDAESARWALLAAEAGLPRAQVVAGQIYASGLGVTTDPAAARRWYEKAAEAGDAEGMLLLAKMIGAEADPLAQELSLAWARRAADANYPPAYVHLAGQYSGAGRQTDYAEAARWLDKAIVAGYRDNSVWVAWSWACLNLGRYDEVLRAVQQVPKDAPEFKAAQINHAHALLLNGQVGNAREVYAANMTLRGADEFRRILREDLAELRRSGRDHPGMARIEKLFLNKP</sequence>
<feature type="chain" id="PRO_5003331455" description="Sel1 repeat family protein" evidence="2">
    <location>
        <begin position="22"/>
        <end position="295"/>
    </location>
</feature>
<dbReference type="Pfam" id="PF08238">
    <property type="entry name" value="Sel1"/>
    <property type="match status" value="4"/>
</dbReference>
<dbReference type="InterPro" id="IPR011990">
    <property type="entry name" value="TPR-like_helical_dom_sf"/>
</dbReference>
<feature type="signal peptide" evidence="2">
    <location>
        <begin position="1"/>
        <end position="21"/>
    </location>
</feature>
<evidence type="ECO:0008006" key="5">
    <source>
        <dbReference type="Google" id="ProtNLM"/>
    </source>
</evidence>
<dbReference type="Proteomes" id="UP000005019">
    <property type="component" value="Unassembled WGS sequence"/>
</dbReference>
<dbReference type="EMBL" id="AFHG01000049">
    <property type="protein sequence ID" value="EGK71645.1"/>
    <property type="molecule type" value="Genomic_DNA"/>
</dbReference>
<evidence type="ECO:0000256" key="1">
    <source>
        <dbReference type="ARBA" id="ARBA00022737"/>
    </source>
</evidence>
<dbReference type="OrthoDB" id="7056571at2"/>
<dbReference type="InterPro" id="IPR006597">
    <property type="entry name" value="Sel1-like"/>
</dbReference>
<dbReference type="RefSeq" id="WP_008061503.1">
    <property type="nucleotide sequence ID" value="NZ_AFHG01000049.1"/>
</dbReference>
<dbReference type="SUPFAM" id="SSF81901">
    <property type="entry name" value="HCP-like"/>
    <property type="match status" value="1"/>
</dbReference>
<keyword evidence="4" id="KW-1185">Reference proteome</keyword>
<proteinExistence type="predicted"/>
<evidence type="ECO:0000256" key="2">
    <source>
        <dbReference type="SAM" id="SignalP"/>
    </source>
</evidence>
<accession>F5RCZ4</accession>
<evidence type="ECO:0000313" key="4">
    <source>
        <dbReference type="Proteomes" id="UP000005019"/>
    </source>
</evidence>
<dbReference type="PANTHER" id="PTHR46430:SF1">
    <property type="entry name" value="CHITIN SYNTHASE REGULATOR SKT5-RELATED"/>
    <property type="match status" value="1"/>
</dbReference>
<dbReference type="Gene3D" id="1.25.40.10">
    <property type="entry name" value="Tetratricopeptide repeat domain"/>
    <property type="match status" value="2"/>
</dbReference>
<dbReference type="eggNOG" id="COG0790">
    <property type="taxonomic scope" value="Bacteria"/>
</dbReference>
<keyword evidence="2" id="KW-0732">Signal</keyword>
<protein>
    <recommendedName>
        <fullName evidence="5">Sel1 repeat family protein</fullName>
    </recommendedName>
</protein>
<organism evidence="3 4">
    <name type="scientific">Methyloversatilis universalis (strain ATCC BAA-1314 / DSM 25237 / JCM 13912 / CCUG 52030 / FAM5)</name>
    <dbReference type="NCBI Taxonomy" id="1000565"/>
    <lineage>
        <taxon>Bacteria</taxon>
        <taxon>Pseudomonadati</taxon>
        <taxon>Pseudomonadota</taxon>
        <taxon>Betaproteobacteria</taxon>
        <taxon>Nitrosomonadales</taxon>
        <taxon>Sterolibacteriaceae</taxon>
        <taxon>Methyloversatilis</taxon>
    </lineage>
</organism>
<dbReference type="PANTHER" id="PTHR46430">
    <property type="entry name" value="PROTEIN SKT5-RELATED"/>
    <property type="match status" value="1"/>
</dbReference>
<keyword evidence="1" id="KW-0677">Repeat</keyword>
<gene>
    <name evidence="3" type="ORF">METUNv1_02150</name>
</gene>
<comment type="caution">
    <text evidence="3">The sequence shown here is derived from an EMBL/GenBank/DDBJ whole genome shotgun (WGS) entry which is preliminary data.</text>
</comment>
<dbReference type="STRING" id="1000565.METUNv1_02150"/>
<reference evidence="3 4" key="1">
    <citation type="journal article" date="2011" name="J. Bacteriol.">
        <title>Genome sequence of Methyloversatilis universalis FAM5T, a methylotrophic representative of the order Rhodocyclales.</title>
        <authorList>
            <person name="Kittichotirat W."/>
            <person name="Good N.M."/>
            <person name="Hall R."/>
            <person name="Bringel F."/>
            <person name="Lajus A."/>
            <person name="Medigue C."/>
            <person name="Smalley N.E."/>
            <person name="Beck D."/>
            <person name="Bumgarner R."/>
            <person name="Vuilleumier S."/>
            <person name="Kalyuzhnaya M.G."/>
        </authorList>
    </citation>
    <scope>NUCLEOTIDE SEQUENCE [LARGE SCALE GENOMIC DNA]</scope>
    <source>
        <strain evidence="4">ATCC BAA-1314 / JCM 13912 / FAM5</strain>
    </source>
</reference>